<dbReference type="Gene3D" id="3.40.50.12780">
    <property type="entry name" value="N-terminal domain of ligase-like"/>
    <property type="match status" value="1"/>
</dbReference>
<evidence type="ECO:0000256" key="4">
    <source>
        <dbReference type="ARBA" id="ARBA00023098"/>
    </source>
</evidence>
<evidence type="ECO:0000256" key="1">
    <source>
        <dbReference type="ARBA" id="ARBA00006432"/>
    </source>
</evidence>
<keyword evidence="3" id="KW-0276">Fatty acid metabolism</keyword>
<dbReference type="Gene3D" id="3.30.300.30">
    <property type="match status" value="1"/>
</dbReference>
<dbReference type="AlphaFoldDB" id="A0A1B7WVY3"/>
<dbReference type="InterPro" id="IPR045851">
    <property type="entry name" value="AMP-bd_C_sf"/>
</dbReference>
<feature type="domain" description="AMP-dependent synthetase/ligase" evidence="5">
    <location>
        <begin position="28"/>
        <end position="421"/>
    </location>
</feature>
<protein>
    <submittedName>
        <fullName evidence="7">AMP-dependent synthetase</fullName>
    </submittedName>
</protein>
<dbReference type="InterPro" id="IPR025110">
    <property type="entry name" value="AMP-bd_C"/>
</dbReference>
<dbReference type="FunFam" id="3.40.50.12780:FF:000013">
    <property type="entry name" value="Long-chain-fatty-acid--AMP ligase FadD32"/>
    <property type="match status" value="1"/>
</dbReference>
<organism evidence="7 8">
    <name type="scientific">Aphanizomenon flos-aquae WA102</name>
    <dbReference type="NCBI Taxonomy" id="1710896"/>
    <lineage>
        <taxon>Bacteria</taxon>
        <taxon>Bacillati</taxon>
        <taxon>Cyanobacteriota</taxon>
        <taxon>Cyanophyceae</taxon>
        <taxon>Nostocales</taxon>
        <taxon>Aphanizomenonaceae</taxon>
        <taxon>Aphanizomenon</taxon>
    </lineage>
</organism>
<comment type="caution">
    <text evidence="7">The sequence shown here is derived from an EMBL/GenBank/DDBJ whole genome shotgun (WGS) entry which is preliminary data.</text>
</comment>
<accession>A0A1B7WVY3</accession>
<dbReference type="GO" id="GO:0006633">
    <property type="term" value="P:fatty acid biosynthetic process"/>
    <property type="evidence" value="ECO:0007669"/>
    <property type="project" value="TreeGrafter"/>
</dbReference>
<evidence type="ECO:0000259" key="6">
    <source>
        <dbReference type="Pfam" id="PF23024"/>
    </source>
</evidence>
<dbReference type="CDD" id="cd05931">
    <property type="entry name" value="FAAL"/>
    <property type="match status" value="1"/>
</dbReference>
<dbReference type="Proteomes" id="UP000092093">
    <property type="component" value="Unassembled WGS sequence"/>
</dbReference>
<dbReference type="InterPro" id="IPR042099">
    <property type="entry name" value="ANL_N_sf"/>
</dbReference>
<evidence type="ECO:0000313" key="8">
    <source>
        <dbReference type="Proteomes" id="UP000092093"/>
    </source>
</evidence>
<keyword evidence="4" id="KW-0443">Lipid metabolism</keyword>
<dbReference type="InterPro" id="IPR020845">
    <property type="entry name" value="AMP-binding_CS"/>
</dbReference>
<dbReference type="GO" id="GO:0016874">
    <property type="term" value="F:ligase activity"/>
    <property type="evidence" value="ECO:0007669"/>
    <property type="project" value="UniProtKB-KW"/>
</dbReference>
<dbReference type="InterPro" id="IPR040097">
    <property type="entry name" value="FAAL/FAAC"/>
</dbReference>
<proteinExistence type="inferred from homology"/>
<dbReference type="Pfam" id="PF23024">
    <property type="entry name" value="AMP-dom_DIP2-like"/>
    <property type="match status" value="1"/>
</dbReference>
<sequence length="584" mass="65374">MSNYYTDQQNLAAKCSSLLELLRLRSGNDPDKVAYTFLADGETETDTLTYGLLDQRARAIAAKLQSCSVLGDRVLLIYPSGLEFITAFFGCLYAGVLAVPAYPPRQNHHLSRLESIVFNSQAKIVLTTTSVLANIKNKTITNQTLNTLTWLETDTIPTNLASDWQEPIIDRNSLAFLQYTSGSTGMPKGVMVSHSNLLHNLELTYRCFEFKPNNRVLVWLPLYHDMGLIGGVLQPLYAGIPCVLIPPEIFIRKPFCWLQGISRYQATTSGGPNFGYELCVRRTTPEQRASLDLSSWEVAFIGSEPIRAKTLELFFETFKFSGFRQESFYPCYGMAEATLLVSGSIKSQPPLVYPVSAARLQNNQVNLATEDTPEINYIVGCGHGWLDQNILIVDPESLTPCTPSQVGEIWVSSPSVAQGYWNQPQETNKTFRAYLANTNEGPFLRTGDLGFIQEGELFVTGRLKDLMIFLGRNYYPQDIETTVVKSHPALRPDCGSAFSVEIEQREKLVIVQEIERSFLRKLNPEEVITAIRRAVTEQYGLPIHAVLLLKTASLPKTSSGKVQRSACRERFLNHTLEVASHWKS</sequence>
<evidence type="ECO:0000313" key="7">
    <source>
        <dbReference type="EMBL" id="OBQ41289.1"/>
    </source>
</evidence>
<name>A0A1B7WVY3_APHFL</name>
<dbReference type="Pfam" id="PF00501">
    <property type="entry name" value="AMP-binding"/>
    <property type="match status" value="1"/>
</dbReference>
<evidence type="ECO:0000256" key="2">
    <source>
        <dbReference type="ARBA" id="ARBA00022598"/>
    </source>
</evidence>
<dbReference type="EMBL" id="LJOW01000152">
    <property type="protein sequence ID" value="OBQ41289.1"/>
    <property type="molecule type" value="Genomic_DNA"/>
</dbReference>
<reference evidence="7 8" key="1">
    <citation type="submission" date="2015-09" db="EMBL/GenBank/DDBJ databases">
        <title>Aphanizomenon flos-aquae WA102.</title>
        <authorList>
            <person name="Driscoll C."/>
        </authorList>
    </citation>
    <scope>NUCLEOTIDE SEQUENCE [LARGE SCALE GENOMIC DNA]</scope>
    <source>
        <strain evidence="7">WA102</strain>
    </source>
</reference>
<dbReference type="PANTHER" id="PTHR22754:SF32">
    <property type="entry name" value="DISCO-INTERACTING PROTEIN 2"/>
    <property type="match status" value="1"/>
</dbReference>
<evidence type="ECO:0000259" key="5">
    <source>
        <dbReference type="Pfam" id="PF00501"/>
    </source>
</evidence>
<dbReference type="GO" id="GO:0071766">
    <property type="term" value="P:Actinobacterium-type cell wall biogenesis"/>
    <property type="evidence" value="ECO:0007669"/>
    <property type="project" value="UniProtKB-ARBA"/>
</dbReference>
<keyword evidence="2" id="KW-0436">Ligase</keyword>
<dbReference type="SUPFAM" id="SSF56801">
    <property type="entry name" value="Acetyl-CoA synthetase-like"/>
    <property type="match status" value="1"/>
</dbReference>
<feature type="domain" description="AMP-binding enzyme C-terminal" evidence="6">
    <location>
        <begin position="465"/>
        <end position="579"/>
    </location>
</feature>
<dbReference type="PROSITE" id="PS00455">
    <property type="entry name" value="AMP_BINDING"/>
    <property type="match status" value="1"/>
</dbReference>
<dbReference type="PATRIC" id="fig|1710896.3.peg.5700"/>
<comment type="similarity">
    <text evidence="1">Belongs to the ATP-dependent AMP-binding enzyme family.</text>
</comment>
<dbReference type="GO" id="GO:0005886">
    <property type="term" value="C:plasma membrane"/>
    <property type="evidence" value="ECO:0007669"/>
    <property type="project" value="TreeGrafter"/>
</dbReference>
<evidence type="ECO:0000256" key="3">
    <source>
        <dbReference type="ARBA" id="ARBA00022832"/>
    </source>
</evidence>
<dbReference type="PANTHER" id="PTHR22754">
    <property type="entry name" value="DISCO-INTERACTING PROTEIN 2 DIP2 -RELATED"/>
    <property type="match status" value="1"/>
</dbReference>
<dbReference type="InterPro" id="IPR000873">
    <property type="entry name" value="AMP-dep_synth/lig_dom"/>
</dbReference>
<dbReference type="GO" id="GO:0070566">
    <property type="term" value="F:adenylyltransferase activity"/>
    <property type="evidence" value="ECO:0007669"/>
    <property type="project" value="TreeGrafter"/>
</dbReference>
<gene>
    <name evidence="7" type="ORF">AN484_21315</name>
</gene>